<reference evidence="3" key="1">
    <citation type="journal article" date="2023" name="GigaByte">
        <title>Genome assembly of the bearded iris, Iris pallida Lam.</title>
        <authorList>
            <person name="Bruccoleri R.E."/>
            <person name="Oakeley E.J."/>
            <person name="Faust A.M.E."/>
            <person name="Altorfer M."/>
            <person name="Dessus-Babus S."/>
            <person name="Burckhardt D."/>
            <person name="Oertli M."/>
            <person name="Naumann U."/>
            <person name="Petersen F."/>
            <person name="Wong J."/>
        </authorList>
    </citation>
    <scope>NUCLEOTIDE SEQUENCE</scope>
    <source>
        <strain evidence="3">GSM-AAB239-AS_SAM_17_03QT</strain>
    </source>
</reference>
<dbReference type="Proteomes" id="UP001140949">
    <property type="component" value="Unassembled WGS sequence"/>
</dbReference>
<sequence>MGSCVSRPDGCVGRGHRKRSTDSSAASAARDPSRRRRSTMIKRRKKRISTLNSIDESAAARSDDPHSPASHRSFISNPAFQIQGGGVEEAWFDSNVAIDSDEEEEEEEDFHSVQDDALSLSGIDPAASVSSRSSLRGPKSVDDVAAATDAGGGGGGFLDNCGILPNNCLPCLASVTTATTTATTGMDKRSALASKKAVLRLSFKRRSGEAHAASALLATKACLERPLAATQVPFCPLEKKMMDCWSQIDPSTFKVRGVNYFRDKKKEFAPNYAAYYPFGVDVFLCQRKIDHITRFLNLPSVGSSRKFPSILVVNIQVPLYPATIFQHETDGEGMSIVLYFKLSESYSKELPSIFQENIRRLVDDEVERVKGFPMDAIVPFRERLKILGRVANLEDLPLNGPERKLMHAYNEKPVLSRPQHEFYLGENYFEIDLDMHRFSYISRKGCETFVDRLKLCVLDVGLTIQGSKPEELPEQILCCVRLNGIAHTRYHQLAMHSASQEPGV</sequence>
<feature type="region of interest" description="Disordered" evidence="1">
    <location>
        <begin position="1"/>
        <end position="73"/>
    </location>
</feature>
<gene>
    <name evidence="3" type="ORF">M6B38_142370</name>
</gene>
<dbReference type="EMBL" id="JANAVB010030220">
    <property type="protein sequence ID" value="KAJ6813622.1"/>
    <property type="molecule type" value="Genomic_DNA"/>
</dbReference>
<dbReference type="InterPro" id="IPR009769">
    <property type="entry name" value="EDR2_C"/>
</dbReference>
<organism evidence="3 4">
    <name type="scientific">Iris pallida</name>
    <name type="common">Sweet iris</name>
    <dbReference type="NCBI Taxonomy" id="29817"/>
    <lineage>
        <taxon>Eukaryota</taxon>
        <taxon>Viridiplantae</taxon>
        <taxon>Streptophyta</taxon>
        <taxon>Embryophyta</taxon>
        <taxon>Tracheophyta</taxon>
        <taxon>Spermatophyta</taxon>
        <taxon>Magnoliopsida</taxon>
        <taxon>Liliopsida</taxon>
        <taxon>Asparagales</taxon>
        <taxon>Iridaceae</taxon>
        <taxon>Iridoideae</taxon>
        <taxon>Irideae</taxon>
        <taxon>Iris</taxon>
    </lineage>
</organism>
<evidence type="ECO:0000313" key="3">
    <source>
        <dbReference type="EMBL" id="KAJ6813622.1"/>
    </source>
</evidence>
<protein>
    <recommendedName>
        <fullName evidence="2">Protein ENHANCED DISEASE RESISTANCE 2 C-terminal domain-containing protein</fullName>
    </recommendedName>
</protein>
<dbReference type="AlphaFoldDB" id="A0AAX6FB89"/>
<reference evidence="3" key="2">
    <citation type="submission" date="2023-04" db="EMBL/GenBank/DDBJ databases">
        <authorList>
            <person name="Bruccoleri R.E."/>
            <person name="Oakeley E.J."/>
            <person name="Faust A.-M."/>
            <person name="Dessus-Babus S."/>
            <person name="Altorfer M."/>
            <person name="Burckhardt D."/>
            <person name="Oertli M."/>
            <person name="Naumann U."/>
            <person name="Petersen F."/>
            <person name="Wong J."/>
        </authorList>
    </citation>
    <scope>NUCLEOTIDE SEQUENCE</scope>
    <source>
        <strain evidence="3">GSM-AAB239-AS_SAM_17_03QT</strain>
        <tissue evidence="3">Leaf</tissue>
    </source>
</reference>
<proteinExistence type="predicted"/>
<feature type="domain" description="Protein ENHANCED DISEASE RESISTANCE 2 C-terminal" evidence="2">
    <location>
        <begin position="245"/>
        <end position="485"/>
    </location>
</feature>
<comment type="caution">
    <text evidence="3">The sequence shown here is derived from an EMBL/GenBank/DDBJ whole genome shotgun (WGS) entry which is preliminary data.</text>
</comment>
<feature type="compositionally biased region" description="Basic residues" evidence="1">
    <location>
        <begin position="33"/>
        <end position="48"/>
    </location>
</feature>
<accession>A0AAX6FB89</accession>
<evidence type="ECO:0000313" key="4">
    <source>
        <dbReference type="Proteomes" id="UP001140949"/>
    </source>
</evidence>
<name>A0AAX6FB89_IRIPA</name>
<dbReference type="PANTHER" id="PTHR31558:SF3">
    <property type="entry name" value="CW14 PROTEIN"/>
    <property type="match status" value="1"/>
</dbReference>
<evidence type="ECO:0000259" key="2">
    <source>
        <dbReference type="Pfam" id="PF07059"/>
    </source>
</evidence>
<keyword evidence="4" id="KW-1185">Reference proteome</keyword>
<dbReference type="PANTHER" id="PTHR31558">
    <property type="entry name" value="CW14 PROTEIN"/>
    <property type="match status" value="1"/>
</dbReference>
<evidence type="ECO:0000256" key="1">
    <source>
        <dbReference type="SAM" id="MobiDB-lite"/>
    </source>
</evidence>
<dbReference type="Pfam" id="PF07059">
    <property type="entry name" value="EDR2_C"/>
    <property type="match status" value="1"/>
</dbReference>